<organism evidence="2 3">
    <name type="scientific">Leeuwenhoekiella aestuarii</name>
    <dbReference type="NCBI Taxonomy" id="2249426"/>
    <lineage>
        <taxon>Bacteria</taxon>
        <taxon>Pseudomonadati</taxon>
        <taxon>Bacteroidota</taxon>
        <taxon>Flavobacteriia</taxon>
        <taxon>Flavobacteriales</taxon>
        <taxon>Flavobacteriaceae</taxon>
        <taxon>Leeuwenhoekiella</taxon>
    </lineage>
</organism>
<sequence>MNLTTFTSLLEHPDRVTPEQTTQLKQIIKEFPFFQAARALQLKGLKNEDSFLYNNQLKQTAAHTQDRTVLFDFITSEIFNQSDISQQIKSQEAYLHNMPVYDAVDVSADMEAEELVKAHQVLSKDFFIPKEPSEEPETIPEEQLQIGKPLDFNPTETHSFGEWLKLTSFNKIDRTDRAKESAEEEASHQPKIEYKPLPEPTLYEADDDPERTRRLELIDKFIETNPKIKVNSPDSSFKKTNLEDRFQPSDSLMTETLARVYVEQKNFSKAKQAYRILSLKYPEKSGFFADQIRAIEKLQENK</sequence>
<name>A0A4V1KNY6_9FLAO</name>
<gene>
    <name evidence="2" type="ORF">DSM04_106170</name>
</gene>
<keyword evidence="3" id="KW-1185">Reference proteome</keyword>
<dbReference type="EMBL" id="QOVI01000006">
    <property type="protein sequence ID" value="RXG12687.1"/>
    <property type="molecule type" value="Genomic_DNA"/>
</dbReference>
<evidence type="ECO:0000256" key="1">
    <source>
        <dbReference type="SAM" id="MobiDB-lite"/>
    </source>
</evidence>
<protein>
    <recommendedName>
        <fullName evidence="4">Tetratricopeptide repeat protein</fullName>
    </recommendedName>
</protein>
<evidence type="ECO:0008006" key="4">
    <source>
        <dbReference type="Google" id="ProtNLM"/>
    </source>
</evidence>
<evidence type="ECO:0000313" key="3">
    <source>
        <dbReference type="Proteomes" id="UP000289821"/>
    </source>
</evidence>
<dbReference type="AlphaFoldDB" id="A0A4V1KNY6"/>
<reference evidence="2 3" key="1">
    <citation type="submission" date="2018-07" db="EMBL/GenBank/DDBJ databases">
        <title>Leeuwenhoekiella genomics.</title>
        <authorList>
            <person name="Tahon G."/>
            <person name="Willems A."/>
        </authorList>
    </citation>
    <scope>NUCLEOTIDE SEQUENCE [LARGE SCALE GENOMIC DNA]</scope>
    <source>
        <strain evidence="2 3">R-50232</strain>
    </source>
</reference>
<dbReference type="RefSeq" id="WP_128762345.1">
    <property type="nucleotide sequence ID" value="NZ_QOVI01000006.1"/>
</dbReference>
<evidence type="ECO:0000313" key="2">
    <source>
        <dbReference type="EMBL" id="RXG12687.1"/>
    </source>
</evidence>
<comment type="caution">
    <text evidence="2">The sequence shown here is derived from an EMBL/GenBank/DDBJ whole genome shotgun (WGS) entry which is preliminary data.</text>
</comment>
<proteinExistence type="predicted"/>
<accession>A0A4V1KNY6</accession>
<dbReference type="Proteomes" id="UP000289821">
    <property type="component" value="Unassembled WGS sequence"/>
</dbReference>
<feature type="region of interest" description="Disordered" evidence="1">
    <location>
        <begin position="175"/>
        <end position="194"/>
    </location>
</feature>